<dbReference type="EMBL" id="CALTRL010005927">
    <property type="protein sequence ID" value="CAH7687979.1"/>
    <property type="molecule type" value="Genomic_DNA"/>
</dbReference>
<dbReference type="AlphaFoldDB" id="A0AAV0ALJ7"/>
<evidence type="ECO:0000313" key="1">
    <source>
        <dbReference type="EMBL" id="CAH7667967.1"/>
    </source>
</evidence>
<protein>
    <submittedName>
        <fullName evidence="1">Uncharacterized protein</fullName>
    </submittedName>
</protein>
<proteinExistence type="predicted"/>
<keyword evidence="3" id="KW-1185">Reference proteome</keyword>
<gene>
    <name evidence="2" type="ORF">PPACK8108_LOCUS22854</name>
    <name evidence="1" type="ORF">PPACK8108_LOCUS2416</name>
</gene>
<organism evidence="1 3">
    <name type="scientific">Phakopsora pachyrhizi</name>
    <name type="common">Asian soybean rust disease fungus</name>
    <dbReference type="NCBI Taxonomy" id="170000"/>
    <lineage>
        <taxon>Eukaryota</taxon>
        <taxon>Fungi</taxon>
        <taxon>Dikarya</taxon>
        <taxon>Basidiomycota</taxon>
        <taxon>Pucciniomycotina</taxon>
        <taxon>Pucciniomycetes</taxon>
        <taxon>Pucciniales</taxon>
        <taxon>Phakopsoraceae</taxon>
        <taxon>Phakopsora</taxon>
    </lineage>
</organism>
<sequence length="96" mass="10723">MKPEEVAAVVKSVVLLKGGRVALTEDNTIVLLEFELPEDIKVLQIGELDIFDVVAAELLVELGEDMKTEFAWQIGWEGEDWEGEREEEDSVALHIG</sequence>
<evidence type="ECO:0000313" key="2">
    <source>
        <dbReference type="EMBL" id="CAH7687979.1"/>
    </source>
</evidence>
<dbReference type="Proteomes" id="UP001153365">
    <property type="component" value="Unassembled WGS sequence"/>
</dbReference>
<accession>A0AAV0ALJ7</accession>
<name>A0AAV0ALJ7_PHAPC</name>
<reference evidence="1" key="1">
    <citation type="submission" date="2022-06" db="EMBL/GenBank/DDBJ databases">
        <authorList>
            <consortium name="SYNGENTA / RWTH Aachen University"/>
        </authorList>
    </citation>
    <scope>NUCLEOTIDE SEQUENCE</scope>
</reference>
<evidence type="ECO:0000313" key="3">
    <source>
        <dbReference type="Proteomes" id="UP001153365"/>
    </source>
</evidence>
<dbReference type="EMBL" id="CALTRL010000404">
    <property type="protein sequence ID" value="CAH7667967.1"/>
    <property type="molecule type" value="Genomic_DNA"/>
</dbReference>
<comment type="caution">
    <text evidence="1">The sequence shown here is derived from an EMBL/GenBank/DDBJ whole genome shotgun (WGS) entry which is preliminary data.</text>
</comment>